<evidence type="ECO:0000256" key="4">
    <source>
        <dbReference type="RuleBase" id="RU367040"/>
    </source>
</evidence>
<dbReference type="PANTHER" id="PTHR19960:SF12">
    <property type="entry name" value="TEKTIN-4"/>
    <property type="match status" value="1"/>
</dbReference>
<sequence length="498" mass="56530">MSANVSGCCNPCPHAANAVEVPSTEPAGAVDPSSQPPVPSDLRPVPAAAAPCYLPQPEDAIPAPKEGPMGPIGPWATGRVDWSPLAGLTGTRPVVDKYSIARYSEGEWRKHNKDVLDMSAREQHKMNLVDWNGRQCLKQTTADVDKNQEDNTKRLRQREQEVHRWKCELEAEIEAISEEITLTEEQRHRLKQASSVLQLPESIAGECLERRTGRLDTEIIRDEVEVELIKELALTAEIRETFTRTLKDIEAQLLEDKTAKQRLEYDWSDKTVSHEIEALNISLNNNSNTLLFKPGAVIFPEDQSTIEYWTHFTEETLLEAKATRQRSEGLRTTLDAILNNAARDLRTQADKVELALAKRVCCVEEITQKLEFELKKVLRELADVETLMVDLRTAIRRMDLPMKKAQTRLDNRLGRPRVENCRDVPHMGLIEEVKFIKEDIAALQAQLRQAEESQARLITARNELEREIMLKRKSLEIDRGRTQWIRSHYPSAAALSGY</sequence>
<evidence type="ECO:0000313" key="7">
    <source>
        <dbReference type="Proteomes" id="UP000292052"/>
    </source>
</evidence>
<dbReference type="OrthoDB" id="5788000at2759"/>
<reference evidence="6 7" key="1">
    <citation type="submission" date="2017-03" db="EMBL/GenBank/DDBJ databases">
        <title>Genome of the blue death feigning beetle - Asbolus verrucosus.</title>
        <authorList>
            <person name="Rider S.D."/>
        </authorList>
    </citation>
    <scope>NUCLEOTIDE SEQUENCE [LARGE SCALE GENOMIC DNA]</scope>
    <source>
        <strain evidence="6">Butters</strain>
        <tissue evidence="6">Head and leg muscle</tissue>
    </source>
</reference>
<keyword evidence="2" id="KW-0963">Cytoplasm</keyword>
<dbReference type="GO" id="GO:0015630">
    <property type="term" value="C:microtubule cytoskeleton"/>
    <property type="evidence" value="ECO:0007669"/>
    <property type="project" value="UniProtKB-UniRule"/>
</dbReference>
<dbReference type="InterPro" id="IPR000435">
    <property type="entry name" value="Tektins"/>
</dbReference>
<proteinExistence type="inferred from homology"/>
<dbReference type="InterPro" id="IPR048256">
    <property type="entry name" value="Tektin-like"/>
</dbReference>
<comment type="subcellular location">
    <subcellularLocation>
        <location evidence="4">Cytoplasm</location>
        <location evidence="4">Cytoskeleton</location>
        <location evidence="4">Cilium axoneme</location>
    </subcellularLocation>
</comment>
<evidence type="ECO:0000256" key="2">
    <source>
        <dbReference type="ARBA" id="ARBA00022490"/>
    </source>
</evidence>
<evidence type="ECO:0000256" key="1">
    <source>
        <dbReference type="ARBA" id="ARBA00007209"/>
    </source>
</evidence>
<gene>
    <name evidence="6" type="ORF">BDFB_010156</name>
</gene>
<keyword evidence="4" id="KW-0969">Cilium</keyword>
<organism evidence="6 7">
    <name type="scientific">Asbolus verrucosus</name>
    <name type="common">Desert ironclad beetle</name>
    <dbReference type="NCBI Taxonomy" id="1661398"/>
    <lineage>
        <taxon>Eukaryota</taxon>
        <taxon>Metazoa</taxon>
        <taxon>Ecdysozoa</taxon>
        <taxon>Arthropoda</taxon>
        <taxon>Hexapoda</taxon>
        <taxon>Insecta</taxon>
        <taxon>Pterygota</taxon>
        <taxon>Neoptera</taxon>
        <taxon>Endopterygota</taxon>
        <taxon>Coleoptera</taxon>
        <taxon>Polyphaga</taxon>
        <taxon>Cucujiformia</taxon>
        <taxon>Tenebrionidae</taxon>
        <taxon>Pimeliinae</taxon>
        <taxon>Asbolus</taxon>
    </lineage>
</organism>
<dbReference type="Pfam" id="PF03148">
    <property type="entry name" value="Tektin"/>
    <property type="match status" value="1"/>
</dbReference>
<dbReference type="PRINTS" id="PR00511">
    <property type="entry name" value="TEKTIN"/>
</dbReference>
<dbReference type="GO" id="GO:0005930">
    <property type="term" value="C:axoneme"/>
    <property type="evidence" value="ECO:0007669"/>
    <property type="project" value="UniProtKB-SubCell"/>
</dbReference>
<comment type="similarity">
    <text evidence="1 4">Belongs to the tektin family.</text>
</comment>
<keyword evidence="3 5" id="KW-0175">Coiled coil</keyword>
<dbReference type="PANTHER" id="PTHR19960">
    <property type="entry name" value="TEKTIN"/>
    <property type="match status" value="1"/>
</dbReference>
<keyword evidence="4" id="KW-0282">Flagellum</keyword>
<name>A0A482WAN1_ASBVE</name>
<keyword evidence="4" id="KW-0966">Cell projection</keyword>
<dbReference type="GO" id="GO:0060294">
    <property type="term" value="P:cilium movement involved in cell motility"/>
    <property type="evidence" value="ECO:0007669"/>
    <property type="project" value="UniProtKB-UniRule"/>
</dbReference>
<feature type="coiled-coil region" evidence="5">
    <location>
        <begin position="426"/>
        <end position="467"/>
    </location>
</feature>
<dbReference type="Proteomes" id="UP000292052">
    <property type="component" value="Unassembled WGS sequence"/>
</dbReference>
<dbReference type="EMBL" id="QDEB01009932">
    <property type="protein sequence ID" value="RZC42216.1"/>
    <property type="molecule type" value="Genomic_DNA"/>
</dbReference>
<dbReference type="GO" id="GO:0060271">
    <property type="term" value="P:cilium assembly"/>
    <property type="evidence" value="ECO:0007669"/>
    <property type="project" value="UniProtKB-UniRule"/>
</dbReference>
<protein>
    <recommendedName>
        <fullName evidence="4">Tektin</fullName>
    </recommendedName>
</protein>
<keyword evidence="7" id="KW-1185">Reference proteome</keyword>
<comment type="caution">
    <text evidence="6">The sequence shown here is derived from an EMBL/GenBank/DDBJ whole genome shotgun (WGS) entry which is preliminary data.</text>
</comment>
<evidence type="ECO:0000256" key="5">
    <source>
        <dbReference type="SAM" id="Coils"/>
    </source>
</evidence>
<evidence type="ECO:0000313" key="6">
    <source>
        <dbReference type="EMBL" id="RZC42216.1"/>
    </source>
</evidence>
<dbReference type="STRING" id="1661398.A0A482WAN1"/>
<evidence type="ECO:0000256" key="3">
    <source>
        <dbReference type="ARBA" id="ARBA00023054"/>
    </source>
</evidence>
<dbReference type="GO" id="GO:0005634">
    <property type="term" value="C:nucleus"/>
    <property type="evidence" value="ECO:0007669"/>
    <property type="project" value="TreeGrafter"/>
</dbReference>
<dbReference type="AlphaFoldDB" id="A0A482WAN1"/>
<accession>A0A482WAN1</accession>